<evidence type="ECO:0000256" key="2">
    <source>
        <dbReference type="ARBA" id="ARBA00009810"/>
    </source>
</evidence>
<evidence type="ECO:0000256" key="10">
    <source>
        <dbReference type="ARBA" id="ARBA00023136"/>
    </source>
</evidence>
<keyword evidence="4 13" id="KW-1134">Transmembrane beta strand</keyword>
<dbReference type="Proteomes" id="UP000677515">
    <property type="component" value="Chromosome"/>
</dbReference>
<keyword evidence="6 13" id="KW-0812">Transmembrane</keyword>
<reference evidence="18 19" key="1">
    <citation type="submission" date="2021-01" db="EMBL/GenBank/DDBJ databases">
        <title>Complete genome sequence of Erwinia rhapontici MAFF 311153.</title>
        <authorList>
            <person name="Morohoshi T."/>
            <person name="Someya N."/>
        </authorList>
    </citation>
    <scope>NUCLEOTIDE SEQUENCE [LARGE SCALE GENOMIC DNA]</scope>
    <source>
        <strain evidence="18 19">MAFF 311153</strain>
    </source>
</reference>
<evidence type="ECO:0000256" key="14">
    <source>
        <dbReference type="RuleBase" id="RU003357"/>
    </source>
</evidence>
<evidence type="ECO:0000256" key="13">
    <source>
        <dbReference type="PROSITE-ProRule" id="PRU01360"/>
    </source>
</evidence>
<keyword evidence="10 13" id="KW-0472">Membrane</keyword>
<evidence type="ECO:0000256" key="11">
    <source>
        <dbReference type="ARBA" id="ARBA00023170"/>
    </source>
</evidence>
<comment type="similarity">
    <text evidence="2 13 14">Belongs to the TonB-dependent receptor family.</text>
</comment>
<evidence type="ECO:0000256" key="7">
    <source>
        <dbReference type="ARBA" id="ARBA00023004"/>
    </source>
</evidence>
<protein>
    <submittedName>
        <fullName evidence="18">Ligand-gated channel protein</fullName>
    </submittedName>
</protein>
<evidence type="ECO:0000256" key="1">
    <source>
        <dbReference type="ARBA" id="ARBA00004571"/>
    </source>
</evidence>
<dbReference type="Pfam" id="PF00593">
    <property type="entry name" value="TonB_dep_Rec_b-barrel"/>
    <property type="match status" value="1"/>
</dbReference>
<dbReference type="PANTHER" id="PTHR32552">
    <property type="entry name" value="FERRICHROME IRON RECEPTOR-RELATED"/>
    <property type="match status" value="1"/>
</dbReference>
<keyword evidence="3 13" id="KW-0813">Transport</keyword>
<dbReference type="InterPro" id="IPR000531">
    <property type="entry name" value="Beta-barrel_TonB"/>
</dbReference>
<keyword evidence="11" id="KW-0675">Receptor</keyword>
<dbReference type="NCBIfam" id="TIGR01783">
    <property type="entry name" value="TonB-siderophor"/>
    <property type="match status" value="1"/>
</dbReference>
<sequence>MLIKRLSPLALTGLFLSPFLHAATTEDTLTITASKQSATAASSRNVSATVVTAPELNDAGVTSTDKLSRVLPGLTMQNSGSLIFQSVSLRGVSSAQDFYNPAVSFYIDGVPQLSTYAMQALTDVDSVEMLRGPQGTLYGKSAQGGIINIVTHQPDSTPRGYIEGGISSRDGYRSKINLSGPIEDGLLYGSVTLLRQVDSGSITNPETGTDHLGGSRANVGNVRLRLAPDDQPWEMGVSVTEECTRATQDTYLPYDAVKGRTLSVSPGSSDPLLRRCTHSQALTGLYTTDDWKFNLTSAWQQQNYSREFPYSAYNVLLPERWNQDVQELRAATYGGGRAVDMVFGLYRQNTREKLHSEYQFGGAPVMSLDSYTAAETLAAYSDLTWHVTDRADLGAGVRVSHDKAKTRYNGDAGGFIYGDNNTTRDDQVLGQVSAGYQLTPDLRVYTRVAQGYKPAGFSITKTAGTSADAYSAEKSINYEVGSNYQHGDVTLQGALFYTHTKEMQLYSGPQGAQVLSNAGSADATGIELRSAWQFAPGWRWDVNGNYVRSQFTGDSELYQHNDVPLVPRFGAGTSINGMIDTPFGALMPRLAINLVGQHYFDGDNTLRQGAYSTTDLRLGWQATERVNIAGYINNLFDRRYRTYGFVSGTEAYAQVNEGRTVGMDVRVDLF</sequence>
<evidence type="ECO:0000256" key="6">
    <source>
        <dbReference type="ARBA" id="ARBA00022692"/>
    </source>
</evidence>
<evidence type="ECO:0000256" key="9">
    <source>
        <dbReference type="ARBA" id="ARBA00023077"/>
    </source>
</evidence>
<keyword evidence="19" id="KW-1185">Reference proteome</keyword>
<evidence type="ECO:0000259" key="16">
    <source>
        <dbReference type="Pfam" id="PF00593"/>
    </source>
</evidence>
<proteinExistence type="inferred from homology"/>
<feature type="signal peptide" evidence="15">
    <location>
        <begin position="1"/>
        <end position="22"/>
    </location>
</feature>
<dbReference type="CDD" id="cd01347">
    <property type="entry name" value="ligand_gated_channel"/>
    <property type="match status" value="1"/>
</dbReference>
<keyword evidence="12 13" id="KW-0998">Cell outer membrane</keyword>
<comment type="subcellular location">
    <subcellularLocation>
        <location evidence="1 13">Cell outer membrane</location>
        <topology evidence="1 13">Multi-pass membrane protein</topology>
    </subcellularLocation>
</comment>
<evidence type="ECO:0000256" key="8">
    <source>
        <dbReference type="ARBA" id="ARBA00023065"/>
    </source>
</evidence>
<dbReference type="Pfam" id="PF07715">
    <property type="entry name" value="Plug"/>
    <property type="match status" value="1"/>
</dbReference>
<feature type="domain" description="TonB-dependent receptor plug" evidence="17">
    <location>
        <begin position="46"/>
        <end position="146"/>
    </location>
</feature>
<evidence type="ECO:0000256" key="15">
    <source>
        <dbReference type="SAM" id="SignalP"/>
    </source>
</evidence>
<evidence type="ECO:0000313" key="18">
    <source>
        <dbReference type="EMBL" id="BCQ36661.1"/>
    </source>
</evidence>
<dbReference type="RefSeq" id="WP_212813310.1">
    <property type="nucleotide sequence ID" value="NZ_AP024329.1"/>
</dbReference>
<keyword evidence="5" id="KW-0410">Iron transport</keyword>
<dbReference type="Gene3D" id="2.40.170.20">
    <property type="entry name" value="TonB-dependent receptor, beta-barrel domain"/>
    <property type="match status" value="1"/>
</dbReference>
<organism evidence="18 19">
    <name type="scientific">Erwinia rhapontici</name>
    <name type="common">Pectobacterium rhapontici</name>
    <dbReference type="NCBI Taxonomy" id="55212"/>
    <lineage>
        <taxon>Bacteria</taxon>
        <taxon>Pseudomonadati</taxon>
        <taxon>Pseudomonadota</taxon>
        <taxon>Gammaproteobacteria</taxon>
        <taxon>Enterobacterales</taxon>
        <taxon>Erwiniaceae</taxon>
        <taxon>Erwinia</taxon>
    </lineage>
</organism>
<feature type="domain" description="TonB-dependent receptor-like beta-barrel" evidence="16">
    <location>
        <begin position="270"/>
        <end position="635"/>
    </location>
</feature>
<feature type="chain" id="PRO_5047158582" evidence="15">
    <location>
        <begin position="23"/>
        <end position="670"/>
    </location>
</feature>
<keyword evidence="8" id="KW-0406">Ion transport</keyword>
<dbReference type="PROSITE" id="PS52016">
    <property type="entry name" value="TONB_DEPENDENT_REC_3"/>
    <property type="match status" value="1"/>
</dbReference>
<gene>
    <name evidence="18" type="primary">fyuA</name>
    <name evidence="18" type="ORF">ERHA53_40040</name>
</gene>
<evidence type="ECO:0000259" key="17">
    <source>
        <dbReference type="Pfam" id="PF07715"/>
    </source>
</evidence>
<accession>A0ABM7N5P6</accession>
<dbReference type="InterPro" id="IPR039426">
    <property type="entry name" value="TonB-dep_rcpt-like"/>
</dbReference>
<dbReference type="EMBL" id="AP024329">
    <property type="protein sequence ID" value="BCQ36661.1"/>
    <property type="molecule type" value="Genomic_DNA"/>
</dbReference>
<evidence type="ECO:0000256" key="12">
    <source>
        <dbReference type="ARBA" id="ARBA00023237"/>
    </source>
</evidence>
<keyword evidence="7" id="KW-0408">Iron</keyword>
<keyword evidence="9 14" id="KW-0798">TonB box</keyword>
<dbReference type="PANTHER" id="PTHR32552:SF81">
    <property type="entry name" value="TONB-DEPENDENT OUTER MEMBRANE RECEPTOR"/>
    <property type="match status" value="1"/>
</dbReference>
<dbReference type="InterPro" id="IPR012910">
    <property type="entry name" value="Plug_dom"/>
</dbReference>
<evidence type="ECO:0000256" key="5">
    <source>
        <dbReference type="ARBA" id="ARBA00022496"/>
    </source>
</evidence>
<dbReference type="InterPro" id="IPR036942">
    <property type="entry name" value="Beta-barrel_TonB_sf"/>
</dbReference>
<evidence type="ECO:0000256" key="3">
    <source>
        <dbReference type="ARBA" id="ARBA00022448"/>
    </source>
</evidence>
<name>A0ABM7N5P6_ERWRD</name>
<dbReference type="SUPFAM" id="SSF56935">
    <property type="entry name" value="Porins"/>
    <property type="match status" value="1"/>
</dbReference>
<evidence type="ECO:0000313" key="19">
    <source>
        <dbReference type="Proteomes" id="UP000677515"/>
    </source>
</evidence>
<keyword evidence="15" id="KW-0732">Signal</keyword>
<evidence type="ECO:0000256" key="4">
    <source>
        <dbReference type="ARBA" id="ARBA00022452"/>
    </source>
</evidence>
<dbReference type="InterPro" id="IPR010105">
    <property type="entry name" value="TonB_sidphr_rcpt"/>
</dbReference>